<dbReference type="OrthoDB" id="2746456at2759"/>
<feature type="compositionally biased region" description="Low complexity" evidence="1">
    <location>
        <begin position="29"/>
        <end position="38"/>
    </location>
</feature>
<gene>
    <name evidence="3" type="ORF">PsYK624_163720</name>
</gene>
<comment type="caution">
    <text evidence="3">The sequence shown here is derived from an EMBL/GenBank/DDBJ whole genome shotgun (WGS) entry which is preliminary data.</text>
</comment>
<sequence length="383" mass="41676">MTRRSRRQAGISDDEQRENKRQKVDEAEPVCAAPAAELDAAEYEGTRSVTAGSDPAEPDALETFEPRHPDLWWCDGNVVVAAKGMSFKVHASILARYSNVFREVLAEKDKNEGVDEDGGGGEGEDRNGEPSEMFQGCRVLRVEDPGEELGALFQVLYDGGVGGFFNWNRPLRFEYLRQVTLLAVKYEIQHIIDEAVARLNYIFPSTFEESRDRHCLEAVVLARKIGASSPPPFIVTALYHCLALNIAALYYPAAAAAAARFLSLQDHLTCVRARDTLVAAAARARPLKSPVCAAPAACRASMDVLVRSGVRAGLFADAAVLDAVCGALGVHAEHYPQHRLCGACSSVLVRDIDARRREVFAELGAVFGVKNWPAARVPPTAQA</sequence>
<proteinExistence type="predicted"/>
<organism evidence="3 4">
    <name type="scientific">Phanerochaete sordida</name>
    <dbReference type="NCBI Taxonomy" id="48140"/>
    <lineage>
        <taxon>Eukaryota</taxon>
        <taxon>Fungi</taxon>
        <taxon>Dikarya</taxon>
        <taxon>Basidiomycota</taxon>
        <taxon>Agaricomycotina</taxon>
        <taxon>Agaricomycetes</taxon>
        <taxon>Polyporales</taxon>
        <taxon>Phanerochaetaceae</taxon>
        <taxon>Phanerochaete</taxon>
    </lineage>
</organism>
<feature type="domain" description="BTB" evidence="2">
    <location>
        <begin position="74"/>
        <end position="161"/>
    </location>
</feature>
<protein>
    <recommendedName>
        <fullName evidence="2">BTB domain-containing protein</fullName>
    </recommendedName>
</protein>
<reference evidence="3 4" key="1">
    <citation type="submission" date="2021-08" db="EMBL/GenBank/DDBJ databases">
        <title>Draft Genome Sequence of Phanerochaete sordida strain YK-624.</title>
        <authorList>
            <person name="Mori T."/>
            <person name="Dohra H."/>
            <person name="Suzuki T."/>
            <person name="Kawagishi H."/>
            <person name="Hirai H."/>
        </authorList>
    </citation>
    <scope>NUCLEOTIDE SEQUENCE [LARGE SCALE GENOMIC DNA]</scope>
    <source>
        <strain evidence="3 4">YK-624</strain>
    </source>
</reference>
<name>A0A9P3LNE0_9APHY</name>
<dbReference type="Gene3D" id="3.30.710.10">
    <property type="entry name" value="Potassium Channel Kv1.1, Chain A"/>
    <property type="match status" value="1"/>
</dbReference>
<feature type="compositionally biased region" description="Basic and acidic residues" evidence="1">
    <location>
        <begin position="17"/>
        <end position="26"/>
    </location>
</feature>
<evidence type="ECO:0000256" key="1">
    <source>
        <dbReference type="SAM" id="MobiDB-lite"/>
    </source>
</evidence>
<dbReference type="Proteomes" id="UP000703269">
    <property type="component" value="Unassembled WGS sequence"/>
</dbReference>
<dbReference type="EMBL" id="BPQB01000133">
    <property type="protein sequence ID" value="GJF00093.1"/>
    <property type="molecule type" value="Genomic_DNA"/>
</dbReference>
<feature type="region of interest" description="Disordered" evidence="1">
    <location>
        <begin position="111"/>
        <end position="131"/>
    </location>
</feature>
<keyword evidence="4" id="KW-1185">Reference proteome</keyword>
<dbReference type="AlphaFoldDB" id="A0A9P3LNE0"/>
<evidence type="ECO:0000259" key="2">
    <source>
        <dbReference type="PROSITE" id="PS50097"/>
    </source>
</evidence>
<accession>A0A9P3LNE0</accession>
<dbReference type="InterPro" id="IPR000210">
    <property type="entry name" value="BTB/POZ_dom"/>
</dbReference>
<dbReference type="PROSITE" id="PS50097">
    <property type="entry name" value="BTB"/>
    <property type="match status" value="1"/>
</dbReference>
<dbReference type="InterPro" id="IPR011333">
    <property type="entry name" value="SKP1/BTB/POZ_sf"/>
</dbReference>
<evidence type="ECO:0000313" key="4">
    <source>
        <dbReference type="Proteomes" id="UP000703269"/>
    </source>
</evidence>
<feature type="region of interest" description="Disordered" evidence="1">
    <location>
        <begin position="1"/>
        <end position="63"/>
    </location>
</feature>
<evidence type="ECO:0000313" key="3">
    <source>
        <dbReference type="EMBL" id="GJF00093.1"/>
    </source>
</evidence>